<evidence type="ECO:0000313" key="3">
    <source>
        <dbReference type="Proteomes" id="UP000217736"/>
    </source>
</evidence>
<proteinExistence type="predicted"/>
<reference evidence="3" key="1">
    <citation type="submission" date="2017-06" db="EMBL/GenBank/DDBJ databases">
        <title>Complete Genome Sequence of Mycobacterium shigaense.</title>
        <authorList>
            <person name="Fukano H."/>
            <person name="Yoshida M."/>
            <person name="Kazumi Y."/>
            <person name="Ogura Y."/>
            <person name="Mitarai S."/>
            <person name="Hayashi T."/>
            <person name="Hoshino Y."/>
        </authorList>
    </citation>
    <scope>NUCLEOTIDE SEQUENCE [LARGE SCALE GENOMIC DNA]</scope>
    <source>
        <strain evidence="3">UN-152</strain>
    </source>
</reference>
<dbReference type="AlphaFoldDB" id="A0A1Z4EFH7"/>
<evidence type="ECO:0000313" key="2">
    <source>
        <dbReference type="EMBL" id="BAX91699.1"/>
    </source>
</evidence>
<accession>A0A1Z4EFH7</accession>
<keyword evidence="3" id="KW-1185">Reference proteome</keyword>
<sequence>MDVVDEMRWLVDSALDRAVVPGFSNEGYRLRQAASPDHRARPARRERSGLITAPHRGIGHAIAASLVRLGATVWAPRHR</sequence>
<dbReference type="OrthoDB" id="3772961at2"/>
<dbReference type="EMBL" id="AP018164">
    <property type="protein sequence ID" value="BAX91699.1"/>
    <property type="molecule type" value="Genomic_DNA"/>
</dbReference>
<evidence type="ECO:0000256" key="1">
    <source>
        <dbReference type="SAM" id="MobiDB-lite"/>
    </source>
</evidence>
<feature type="region of interest" description="Disordered" evidence="1">
    <location>
        <begin position="30"/>
        <end position="49"/>
    </location>
</feature>
<gene>
    <name evidence="2" type="ORF">MSG_01543</name>
</gene>
<organism evidence="2 3">
    <name type="scientific">Mycobacterium shigaense</name>
    <dbReference type="NCBI Taxonomy" id="722731"/>
    <lineage>
        <taxon>Bacteria</taxon>
        <taxon>Bacillati</taxon>
        <taxon>Actinomycetota</taxon>
        <taxon>Actinomycetes</taxon>
        <taxon>Mycobacteriales</taxon>
        <taxon>Mycobacteriaceae</taxon>
        <taxon>Mycobacterium</taxon>
        <taxon>Mycobacterium simiae complex</taxon>
    </lineage>
</organism>
<dbReference type="KEGG" id="mshg:MSG_01543"/>
<dbReference type="Proteomes" id="UP000217736">
    <property type="component" value="Chromosome"/>
</dbReference>
<name>A0A1Z4EFH7_9MYCO</name>
<dbReference type="RefSeq" id="WP_096438464.1">
    <property type="nucleotide sequence ID" value="NZ_AP018164.1"/>
</dbReference>
<feature type="compositionally biased region" description="Basic and acidic residues" evidence="1">
    <location>
        <begin position="36"/>
        <end position="48"/>
    </location>
</feature>
<protein>
    <submittedName>
        <fullName evidence="2">Uncharacterized protein</fullName>
    </submittedName>
</protein>